<dbReference type="Pfam" id="PF00728">
    <property type="entry name" value="Glyco_hydro_20"/>
    <property type="match status" value="1"/>
</dbReference>
<dbReference type="Pfam" id="PF02838">
    <property type="entry name" value="Glyco_hydro_20b"/>
    <property type="match status" value="1"/>
</dbReference>
<proteinExistence type="inferred from homology"/>
<feature type="domain" description="Glycoside hydrolase family 20 catalytic" evidence="6">
    <location>
        <begin position="170"/>
        <end position="213"/>
    </location>
</feature>
<dbReference type="GO" id="GO:0016020">
    <property type="term" value="C:membrane"/>
    <property type="evidence" value="ECO:0007669"/>
    <property type="project" value="TreeGrafter"/>
</dbReference>
<accession>A0A382I4L6</accession>
<evidence type="ECO:0000259" key="7">
    <source>
        <dbReference type="Pfam" id="PF02838"/>
    </source>
</evidence>
<dbReference type="PRINTS" id="PR00738">
    <property type="entry name" value="GLHYDRLASE20"/>
</dbReference>
<evidence type="ECO:0000256" key="1">
    <source>
        <dbReference type="ARBA" id="ARBA00001231"/>
    </source>
</evidence>
<keyword evidence="4" id="KW-0378">Hydrolase</keyword>
<evidence type="ECO:0000256" key="5">
    <source>
        <dbReference type="ARBA" id="ARBA00023295"/>
    </source>
</evidence>
<dbReference type="InterPro" id="IPR015883">
    <property type="entry name" value="Glyco_hydro_20_cat"/>
</dbReference>
<dbReference type="Gene3D" id="3.30.379.10">
    <property type="entry name" value="Chitobiase/beta-hexosaminidase domain 2-like"/>
    <property type="match status" value="1"/>
</dbReference>
<sequence>MLFRILKLYIYIIMIWIISCQSPHQTQIIPMNDLYIVPKPVSTKNLNANLDLKSIKGISLKNNSDEERHVAELFQDYLKPVSLVSVSKSLSESNEKHIIIALDSNSEIPDEGYELSIDEHHFIELKASSPSGLFYGFQTFRQLCPPELEAGEPPKNTNVKNCTIVDYPSFGYRGMHLDVSRHFFDVDFVKTYLDMIALHKMNVFHWHLTDDNG</sequence>
<gene>
    <name evidence="8" type="ORF">METZ01_LOCUS247189</name>
</gene>
<comment type="similarity">
    <text evidence="2">Belongs to the glycosyl hydrolase 20 family.</text>
</comment>
<evidence type="ECO:0000259" key="6">
    <source>
        <dbReference type="Pfam" id="PF00728"/>
    </source>
</evidence>
<evidence type="ECO:0000313" key="8">
    <source>
        <dbReference type="EMBL" id="SVB94335.1"/>
    </source>
</evidence>
<feature type="domain" description="Beta-hexosaminidase bacterial type N-terminal" evidence="7">
    <location>
        <begin position="35"/>
        <end position="167"/>
    </location>
</feature>
<evidence type="ECO:0000256" key="2">
    <source>
        <dbReference type="ARBA" id="ARBA00006285"/>
    </source>
</evidence>
<dbReference type="SUPFAM" id="SSF55545">
    <property type="entry name" value="beta-N-acetylhexosaminidase-like domain"/>
    <property type="match status" value="1"/>
</dbReference>
<name>A0A382I4L6_9ZZZZ</name>
<organism evidence="8">
    <name type="scientific">marine metagenome</name>
    <dbReference type="NCBI Taxonomy" id="408172"/>
    <lineage>
        <taxon>unclassified sequences</taxon>
        <taxon>metagenomes</taxon>
        <taxon>ecological metagenomes</taxon>
    </lineage>
</organism>
<dbReference type="InterPro" id="IPR015882">
    <property type="entry name" value="HEX_bac_N"/>
</dbReference>
<dbReference type="InterPro" id="IPR017853">
    <property type="entry name" value="GH"/>
</dbReference>
<evidence type="ECO:0000256" key="3">
    <source>
        <dbReference type="ARBA" id="ARBA00012663"/>
    </source>
</evidence>
<dbReference type="PROSITE" id="PS51257">
    <property type="entry name" value="PROKAR_LIPOPROTEIN"/>
    <property type="match status" value="1"/>
</dbReference>
<dbReference type="GO" id="GO:0030203">
    <property type="term" value="P:glycosaminoglycan metabolic process"/>
    <property type="evidence" value="ECO:0007669"/>
    <property type="project" value="TreeGrafter"/>
</dbReference>
<feature type="non-terminal residue" evidence="8">
    <location>
        <position position="213"/>
    </location>
</feature>
<reference evidence="8" key="1">
    <citation type="submission" date="2018-05" db="EMBL/GenBank/DDBJ databases">
        <authorList>
            <person name="Lanie J.A."/>
            <person name="Ng W.-L."/>
            <person name="Kazmierczak K.M."/>
            <person name="Andrzejewski T.M."/>
            <person name="Davidsen T.M."/>
            <person name="Wayne K.J."/>
            <person name="Tettelin H."/>
            <person name="Glass J.I."/>
            <person name="Rusch D."/>
            <person name="Podicherti R."/>
            <person name="Tsui H.-C.T."/>
            <person name="Winkler M.E."/>
        </authorList>
    </citation>
    <scope>NUCLEOTIDE SEQUENCE</scope>
</reference>
<keyword evidence="5" id="KW-0326">Glycosidase</keyword>
<dbReference type="PANTHER" id="PTHR22600">
    <property type="entry name" value="BETA-HEXOSAMINIDASE"/>
    <property type="match status" value="1"/>
</dbReference>
<dbReference type="SUPFAM" id="SSF51445">
    <property type="entry name" value="(Trans)glycosidases"/>
    <property type="match status" value="1"/>
</dbReference>
<dbReference type="Gene3D" id="3.20.20.80">
    <property type="entry name" value="Glycosidases"/>
    <property type="match status" value="1"/>
</dbReference>
<dbReference type="GO" id="GO:0004563">
    <property type="term" value="F:beta-N-acetylhexosaminidase activity"/>
    <property type="evidence" value="ECO:0007669"/>
    <property type="project" value="UniProtKB-EC"/>
</dbReference>
<dbReference type="EMBL" id="UINC01065064">
    <property type="protein sequence ID" value="SVB94335.1"/>
    <property type="molecule type" value="Genomic_DNA"/>
</dbReference>
<dbReference type="EC" id="3.2.1.52" evidence="3"/>
<dbReference type="InterPro" id="IPR029018">
    <property type="entry name" value="Hex-like_dom2"/>
</dbReference>
<evidence type="ECO:0000256" key="4">
    <source>
        <dbReference type="ARBA" id="ARBA00022801"/>
    </source>
</evidence>
<comment type="catalytic activity">
    <reaction evidence="1">
        <text>Hydrolysis of terminal non-reducing N-acetyl-D-hexosamine residues in N-acetyl-beta-D-hexosaminides.</text>
        <dbReference type="EC" id="3.2.1.52"/>
    </reaction>
</comment>
<dbReference type="AlphaFoldDB" id="A0A382I4L6"/>
<dbReference type="GO" id="GO:0005975">
    <property type="term" value="P:carbohydrate metabolic process"/>
    <property type="evidence" value="ECO:0007669"/>
    <property type="project" value="InterPro"/>
</dbReference>
<protein>
    <recommendedName>
        <fullName evidence="3">beta-N-acetylhexosaminidase</fullName>
        <ecNumber evidence="3">3.2.1.52</ecNumber>
    </recommendedName>
</protein>
<dbReference type="PANTHER" id="PTHR22600:SF57">
    <property type="entry name" value="BETA-N-ACETYLHEXOSAMINIDASE"/>
    <property type="match status" value="1"/>
</dbReference>
<dbReference type="InterPro" id="IPR025705">
    <property type="entry name" value="Beta_hexosaminidase_sua/sub"/>
</dbReference>